<dbReference type="Proteomes" id="UP000002534">
    <property type="component" value="Chromosome"/>
</dbReference>
<dbReference type="Pfam" id="PF01206">
    <property type="entry name" value="TusA"/>
    <property type="match status" value="1"/>
</dbReference>
<dbReference type="Gene3D" id="3.30.110.40">
    <property type="entry name" value="TusA-like domain"/>
    <property type="match status" value="1"/>
</dbReference>
<dbReference type="PANTHER" id="PTHR33279">
    <property type="entry name" value="SULFUR CARRIER PROTEIN YEDF-RELATED"/>
    <property type="match status" value="1"/>
</dbReference>
<reference evidence="4" key="1">
    <citation type="submission" date="2005-10" db="EMBL/GenBank/DDBJ databases">
        <title>Complete sequence of Pelobacter carbinolicus DSM 2380.</title>
        <authorList>
            <person name="Copeland A."/>
            <person name="Lucas S."/>
            <person name="Lapidus A."/>
            <person name="Barry K."/>
            <person name="Detter J.C."/>
            <person name="Glavina T."/>
            <person name="Hammon N."/>
            <person name="Israni S."/>
            <person name="Pitluck S."/>
            <person name="Chertkov O."/>
            <person name="Schmutz J."/>
            <person name="Larimer F."/>
            <person name="Land M."/>
            <person name="Kyrpides N."/>
            <person name="Ivanova N."/>
            <person name="Richardson P."/>
        </authorList>
    </citation>
    <scope>NUCLEOTIDE SEQUENCE [LARGE SCALE GENOMIC DNA]</scope>
    <source>
        <strain evidence="4">DSM 2380 / NBRC 103641 / GraBd1</strain>
    </source>
</reference>
<keyword evidence="4" id="KW-1185">Reference proteome</keyword>
<dbReference type="EMBL" id="CP000142">
    <property type="protein sequence ID" value="ABA88078.1"/>
    <property type="molecule type" value="Genomic_DNA"/>
</dbReference>
<dbReference type="InterPro" id="IPR001455">
    <property type="entry name" value="TusA-like"/>
</dbReference>
<evidence type="ECO:0000313" key="4">
    <source>
        <dbReference type="Proteomes" id="UP000002534"/>
    </source>
</evidence>
<gene>
    <name evidence="3" type="ordered locus">Pcar_0821</name>
</gene>
<accession>Q3A6C9</accession>
<dbReference type="InterPro" id="IPR036868">
    <property type="entry name" value="TusA-like_sf"/>
</dbReference>
<dbReference type="STRING" id="338963.Pcar_0821"/>
<comment type="similarity">
    <text evidence="1">Belongs to the sulfur carrier protein TusA family.</text>
</comment>
<protein>
    <recommendedName>
        <fullName evidence="2">UPF0033 domain-containing protein</fullName>
    </recommendedName>
</protein>
<reference evidence="3 4" key="2">
    <citation type="journal article" date="2012" name="BMC Genomics">
        <title>The genome of Pelobacter carbinolicus reveals surprising metabolic capabilities and physiological features.</title>
        <authorList>
            <person name="Aklujkar M."/>
            <person name="Haveman S.A."/>
            <person name="Didonato R.Jr."/>
            <person name="Chertkov O."/>
            <person name="Han C.S."/>
            <person name="Land M.L."/>
            <person name="Brown P."/>
            <person name="Lovley D.R."/>
        </authorList>
    </citation>
    <scope>NUCLEOTIDE SEQUENCE [LARGE SCALE GENOMIC DNA]</scope>
    <source>
        <strain evidence="4">DSM 2380 / NBRC 103641 / GraBd1</strain>
    </source>
</reference>
<dbReference type="KEGG" id="pca:Pcar_0821"/>
<dbReference type="HOGENOM" id="CLU_165255_0_2_7"/>
<evidence type="ECO:0000256" key="1">
    <source>
        <dbReference type="ARBA" id="ARBA00008984"/>
    </source>
</evidence>
<dbReference type="AlphaFoldDB" id="Q3A6C9"/>
<evidence type="ECO:0000313" key="3">
    <source>
        <dbReference type="EMBL" id="ABA88078.1"/>
    </source>
</evidence>
<dbReference type="eggNOG" id="COG0425">
    <property type="taxonomic scope" value="Bacteria"/>
</dbReference>
<name>Q3A6C9_SYNC1</name>
<dbReference type="PANTHER" id="PTHR33279:SF6">
    <property type="entry name" value="SULFUR CARRIER PROTEIN YEDF-RELATED"/>
    <property type="match status" value="1"/>
</dbReference>
<dbReference type="CDD" id="cd03421">
    <property type="entry name" value="SirA_like_N"/>
    <property type="match status" value="1"/>
</dbReference>
<dbReference type="SUPFAM" id="SSF64307">
    <property type="entry name" value="SirA-like"/>
    <property type="match status" value="1"/>
</dbReference>
<proteinExistence type="inferred from homology"/>
<evidence type="ECO:0000259" key="2">
    <source>
        <dbReference type="Pfam" id="PF01206"/>
    </source>
</evidence>
<feature type="domain" description="UPF0033" evidence="2">
    <location>
        <begin position="10"/>
        <end position="78"/>
    </location>
</feature>
<sequence length="79" mass="8622">MLFKEETMTKTVDARGLSCPQPVLMTLNAIKAGNDSEIKVLVDSEVSKENVCRAANNRGWTVADITDESGEFSITMKKG</sequence>
<organism evidence="3 4">
    <name type="scientific">Syntrophotalea carbinolica (strain DSM 2380 / NBRC 103641 / GraBd1)</name>
    <name type="common">Pelobacter carbinolicus</name>
    <dbReference type="NCBI Taxonomy" id="338963"/>
    <lineage>
        <taxon>Bacteria</taxon>
        <taxon>Pseudomonadati</taxon>
        <taxon>Thermodesulfobacteriota</taxon>
        <taxon>Desulfuromonadia</taxon>
        <taxon>Desulfuromonadales</taxon>
        <taxon>Syntrophotaleaceae</taxon>
        <taxon>Syntrophotalea</taxon>
    </lineage>
</organism>